<name>A0A6P1MLE5_9FIRM</name>
<protein>
    <submittedName>
        <fullName evidence="1">Uncharacterized protein</fullName>
    </submittedName>
</protein>
<sequence length="317" mass="36392">MATRKVYFFEVKLFESKNEVDYRNLRNLFEQIIHENAVDHSNYKTLDLTPDSTTMHSIMDIFEYNTMKMFVRLSKQRPSNTLIKREYDTYEQGDVLPGKSEDENGIEQYTYGSLDFATGIFSFVSARGALTEKALSQAVDKFAGKFEIQLTAIPNAEAINSIYNGEKSEITSVEIEVPLPDTGVLKNILGWDDDEVIGTLNERNLRTSITIKPPARESITNNTKESQSLLDLLKSCAGVYKKSKIKAKSNKVKLREFDLFDENFGYPIEIKTHYREEGENVPFSIEEMTEQHKKALITVFRENKDLITTITGRFQRE</sequence>
<dbReference type="AlphaFoldDB" id="A0A6P1MLE5"/>
<evidence type="ECO:0000313" key="1">
    <source>
        <dbReference type="EMBL" id="QHI72888.1"/>
    </source>
</evidence>
<dbReference type="RefSeq" id="WP_162362655.1">
    <property type="nucleotide sequence ID" value="NZ_CP047591.1"/>
</dbReference>
<dbReference type="EMBL" id="CP047591">
    <property type="protein sequence ID" value="QHI72888.1"/>
    <property type="molecule type" value="Genomic_DNA"/>
</dbReference>
<organism evidence="1 2">
    <name type="scientific">Aminipila terrae</name>
    <dbReference type="NCBI Taxonomy" id="2697030"/>
    <lineage>
        <taxon>Bacteria</taxon>
        <taxon>Bacillati</taxon>
        <taxon>Bacillota</taxon>
        <taxon>Clostridia</taxon>
        <taxon>Peptostreptococcales</taxon>
        <taxon>Anaerovoracaceae</taxon>
        <taxon>Aminipila</taxon>
    </lineage>
</organism>
<evidence type="ECO:0000313" key="2">
    <source>
        <dbReference type="Proteomes" id="UP000463883"/>
    </source>
</evidence>
<reference evidence="1 2" key="1">
    <citation type="submission" date="2020-01" db="EMBL/GenBank/DDBJ databases">
        <title>Genomic analysis of Aminipila sp. CBA3637.</title>
        <authorList>
            <person name="Kim Y.B."/>
            <person name="Roh S.W."/>
        </authorList>
    </citation>
    <scope>NUCLEOTIDE SEQUENCE [LARGE SCALE GENOMIC DNA]</scope>
    <source>
        <strain evidence="1 2">CBA3637</strain>
    </source>
</reference>
<keyword evidence="2" id="KW-1185">Reference proteome</keyword>
<dbReference type="Proteomes" id="UP000463883">
    <property type="component" value="Chromosome"/>
</dbReference>
<dbReference type="KEGG" id="amic:Ami3637_11150"/>
<accession>A0A6P1MLE5</accession>
<proteinExistence type="predicted"/>
<gene>
    <name evidence="1" type="ORF">Ami3637_11150</name>
</gene>